<protein>
    <submittedName>
        <fullName evidence="11">Uncharacterized protein</fullName>
    </submittedName>
</protein>
<evidence type="ECO:0000256" key="7">
    <source>
        <dbReference type="ARBA" id="ARBA00023125"/>
    </source>
</evidence>
<keyword evidence="4" id="KW-0863">Zinc-finger</keyword>
<feature type="region of interest" description="Disordered" evidence="10">
    <location>
        <begin position="398"/>
        <end position="455"/>
    </location>
</feature>
<comment type="subcellular location">
    <subcellularLocation>
        <location evidence="1">Nucleus</location>
    </subcellularLocation>
</comment>
<feature type="compositionally biased region" description="Acidic residues" evidence="10">
    <location>
        <begin position="420"/>
        <end position="441"/>
    </location>
</feature>
<evidence type="ECO:0000256" key="4">
    <source>
        <dbReference type="ARBA" id="ARBA00022771"/>
    </source>
</evidence>
<evidence type="ECO:0000256" key="2">
    <source>
        <dbReference type="ARBA" id="ARBA00022723"/>
    </source>
</evidence>
<gene>
    <name evidence="11" type="ORF">PGTUg99_034844</name>
</gene>
<sequence length="455" mass="51585">MDPHLQNAHSRIRVFLADLNLVLGSTSYATPYEPAPHFNQIGFPQNFALRGPHQQLSTKRPTHRSRAWKKNHARMDYQRSEQVLHALPILPVKQTIGSTPKEYKVRFPHSRWPAHISNHRERYRPRKDSEIASQIRTVHQHNSLHYPTDVAVDQQCFEESLHQHFSVDYLDREEEMVANYPSDTVDNMIEDQGINFCSDKSIVETCELDELQLDEIEWDDRSDLDINAAPDYFQPQLLTSQTIPKDSVDHNFPETNSTQQSEPDFDLKKYSAKDVDNWASTLSADEFEHLRVTGPDARTESFRQYVITNLDQSTQTLNQQSSSNHEHLEPPVSMPNGCHDNSKYHHHQPDDISSNNLEQQQLASPDDESRSSFCNHSDDCNPHLEACDNGGFEDDDFDNGSFDGGGFDDGGFDNGGFDDGGFDDGGFDDGGFDDGGFEDGGFDGGFDDGYGSPYY</sequence>
<dbReference type="GO" id="GO:0003677">
    <property type="term" value="F:DNA binding"/>
    <property type="evidence" value="ECO:0007669"/>
    <property type="project" value="UniProtKB-KW"/>
</dbReference>
<feature type="region of interest" description="Disordered" evidence="10">
    <location>
        <begin position="315"/>
        <end position="353"/>
    </location>
</feature>
<comment type="caution">
    <text evidence="11">The sequence shown here is derived from an EMBL/GenBank/DDBJ whole genome shotgun (WGS) entry which is preliminary data.</text>
</comment>
<dbReference type="GO" id="GO:0008270">
    <property type="term" value="F:zinc ion binding"/>
    <property type="evidence" value="ECO:0007669"/>
    <property type="project" value="UniProtKB-KW"/>
</dbReference>
<reference evidence="11 12" key="1">
    <citation type="submission" date="2019-05" db="EMBL/GenBank/DDBJ databases">
        <title>Emergence of the Ug99 lineage of the wheat stem rust pathogen through somatic hybridization.</title>
        <authorList>
            <person name="Li F."/>
            <person name="Upadhyaya N.M."/>
            <person name="Sperschneider J."/>
            <person name="Matny O."/>
            <person name="Nguyen-Phuc H."/>
            <person name="Mago R."/>
            <person name="Raley C."/>
            <person name="Miller M.E."/>
            <person name="Silverstein K.A.T."/>
            <person name="Henningsen E."/>
            <person name="Hirsch C.D."/>
            <person name="Visser B."/>
            <person name="Pretorius Z.A."/>
            <person name="Steffenson B.J."/>
            <person name="Schwessinger B."/>
            <person name="Dodds P.N."/>
            <person name="Figueroa M."/>
        </authorList>
    </citation>
    <scope>NUCLEOTIDE SEQUENCE [LARGE SCALE GENOMIC DNA]</scope>
    <source>
        <strain evidence="11 12">Ug99</strain>
    </source>
</reference>
<name>A0A5B0SKI0_PUCGR</name>
<evidence type="ECO:0000313" key="11">
    <source>
        <dbReference type="EMBL" id="KAA1138696.1"/>
    </source>
</evidence>
<keyword evidence="6" id="KW-0805">Transcription regulation</keyword>
<keyword evidence="8" id="KW-0804">Transcription</keyword>
<dbReference type="GO" id="GO:0005634">
    <property type="term" value="C:nucleus"/>
    <property type="evidence" value="ECO:0007669"/>
    <property type="project" value="UniProtKB-SubCell"/>
</dbReference>
<evidence type="ECO:0000313" key="12">
    <source>
        <dbReference type="Proteomes" id="UP000325313"/>
    </source>
</evidence>
<evidence type="ECO:0000256" key="9">
    <source>
        <dbReference type="ARBA" id="ARBA00023242"/>
    </source>
</evidence>
<accession>A0A5B0SKI0</accession>
<keyword evidence="5" id="KW-0862">Zinc</keyword>
<dbReference type="AlphaFoldDB" id="A0A5B0SKI0"/>
<dbReference type="EMBL" id="VDEP01000002">
    <property type="protein sequence ID" value="KAA1138696.1"/>
    <property type="molecule type" value="Genomic_DNA"/>
</dbReference>
<keyword evidence="7" id="KW-0238">DNA-binding</keyword>
<dbReference type="PANTHER" id="PTHR24383">
    <property type="entry name" value="ZINC FINGER PROTEIN"/>
    <property type="match status" value="1"/>
</dbReference>
<dbReference type="Proteomes" id="UP000325313">
    <property type="component" value="Unassembled WGS sequence"/>
</dbReference>
<dbReference type="PANTHER" id="PTHR24383:SF20">
    <property type="entry name" value="C2H2-TYPE DOMAIN-CONTAINING PROTEIN"/>
    <property type="match status" value="1"/>
</dbReference>
<evidence type="ECO:0000256" key="1">
    <source>
        <dbReference type="ARBA" id="ARBA00004123"/>
    </source>
</evidence>
<feature type="compositionally biased region" description="Polar residues" evidence="10">
    <location>
        <begin position="253"/>
        <end position="262"/>
    </location>
</feature>
<evidence type="ECO:0000256" key="5">
    <source>
        <dbReference type="ARBA" id="ARBA00022833"/>
    </source>
</evidence>
<evidence type="ECO:0000256" key="3">
    <source>
        <dbReference type="ARBA" id="ARBA00022737"/>
    </source>
</evidence>
<evidence type="ECO:0000256" key="6">
    <source>
        <dbReference type="ARBA" id="ARBA00023015"/>
    </source>
</evidence>
<feature type="compositionally biased region" description="Gly residues" evidence="10">
    <location>
        <begin position="402"/>
        <end position="419"/>
    </location>
</feature>
<keyword evidence="3" id="KW-0677">Repeat</keyword>
<keyword evidence="2" id="KW-0479">Metal-binding</keyword>
<feature type="region of interest" description="Disordered" evidence="10">
    <location>
        <begin position="244"/>
        <end position="265"/>
    </location>
</feature>
<keyword evidence="9" id="KW-0539">Nucleus</keyword>
<organism evidence="11 12">
    <name type="scientific">Puccinia graminis f. sp. tritici</name>
    <dbReference type="NCBI Taxonomy" id="56615"/>
    <lineage>
        <taxon>Eukaryota</taxon>
        <taxon>Fungi</taxon>
        <taxon>Dikarya</taxon>
        <taxon>Basidiomycota</taxon>
        <taxon>Pucciniomycotina</taxon>
        <taxon>Pucciniomycetes</taxon>
        <taxon>Pucciniales</taxon>
        <taxon>Pucciniaceae</taxon>
        <taxon>Puccinia</taxon>
    </lineage>
</organism>
<feature type="compositionally biased region" description="Basic and acidic residues" evidence="10">
    <location>
        <begin position="340"/>
        <end position="350"/>
    </location>
</feature>
<evidence type="ECO:0000256" key="10">
    <source>
        <dbReference type="SAM" id="MobiDB-lite"/>
    </source>
</evidence>
<proteinExistence type="predicted"/>
<evidence type="ECO:0000256" key="8">
    <source>
        <dbReference type="ARBA" id="ARBA00023163"/>
    </source>
</evidence>